<organism evidence="1 2">
    <name type="scientific">Membranihabitans marinus</name>
    <dbReference type="NCBI Taxonomy" id="1227546"/>
    <lineage>
        <taxon>Bacteria</taxon>
        <taxon>Pseudomonadati</taxon>
        <taxon>Bacteroidota</taxon>
        <taxon>Saprospiria</taxon>
        <taxon>Saprospirales</taxon>
        <taxon>Saprospiraceae</taxon>
        <taxon>Membranihabitans</taxon>
    </lineage>
</organism>
<comment type="caution">
    <text evidence="1">The sequence shown here is derived from an EMBL/GenBank/DDBJ whole genome shotgun (WGS) entry which is preliminary data.</text>
</comment>
<evidence type="ECO:0000313" key="1">
    <source>
        <dbReference type="EMBL" id="MBY5957988.1"/>
    </source>
</evidence>
<dbReference type="RefSeq" id="WP_222579526.1">
    <property type="nucleotide sequence ID" value="NZ_JAHVHU010000007.1"/>
</dbReference>
<dbReference type="Proteomes" id="UP000753961">
    <property type="component" value="Unassembled WGS sequence"/>
</dbReference>
<reference evidence="1" key="1">
    <citation type="submission" date="2021-06" db="EMBL/GenBank/DDBJ databases">
        <title>44 bacteria genomes isolated from Dapeng, Shenzhen.</title>
        <authorList>
            <person name="Zheng W."/>
            <person name="Yu S."/>
            <person name="Huang Y."/>
        </authorList>
    </citation>
    <scope>NUCLEOTIDE SEQUENCE</scope>
    <source>
        <strain evidence="1">DP5N28-2</strain>
    </source>
</reference>
<proteinExistence type="predicted"/>
<sequence length="71" mass="7848">MISSKINWKVFEDSFGSKGTLQIRFSQLGELRNGIRHSRGATDIAIKDGEAAISWFSSVLKPVQAVLEPLD</sequence>
<accession>A0A953L9T9</accession>
<name>A0A953L9T9_9BACT</name>
<protein>
    <submittedName>
        <fullName evidence="1">Uncharacterized protein</fullName>
    </submittedName>
</protein>
<dbReference type="EMBL" id="JAHVHU010000007">
    <property type="protein sequence ID" value="MBY5957988.1"/>
    <property type="molecule type" value="Genomic_DNA"/>
</dbReference>
<dbReference type="AlphaFoldDB" id="A0A953L9T9"/>
<keyword evidence="2" id="KW-1185">Reference proteome</keyword>
<gene>
    <name evidence="1" type="ORF">KUV50_07600</name>
</gene>
<evidence type="ECO:0000313" key="2">
    <source>
        <dbReference type="Proteomes" id="UP000753961"/>
    </source>
</evidence>